<reference evidence="1 2" key="1">
    <citation type="journal article" date="2013" name="Curr. Biol.">
        <title>The Genome of the Foraminiferan Reticulomyxa filosa.</title>
        <authorList>
            <person name="Glockner G."/>
            <person name="Hulsmann N."/>
            <person name="Schleicher M."/>
            <person name="Noegel A.A."/>
            <person name="Eichinger L."/>
            <person name="Gallinger C."/>
            <person name="Pawlowski J."/>
            <person name="Sierra R."/>
            <person name="Euteneuer U."/>
            <person name="Pillet L."/>
            <person name="Moustafa A."/>
            <person name="Platzer M."/>
            <person name="Groth M."/>
            <person name="Szafranski K."/>
            <person name="Schliwa M."/>
        </authorList>
    </citation>
    <scope>NUCLEOTIDE SEQUENCE [LARGE SCALE GENOMIC DNA]</scope>
</reference>
<name>X6NTP8_RETFI</name>
<dbReference type="EMBL" id="ASPP01006116">
    <property type="protein sequence ID" value="ETO29328.1"/>
    <property type="molecule type" value="Genomic_DNA"/>
</dbReference>
<dbReference type="Proteomes" id="UP000023152">
    <property type="component" value="Unassembled WGS sequence"/>
</dbReference>
<sequence length="197" mass="22556">MKDQPFDKRNVVPLILDKYSIVPKCNIMQLLKEIDVSFENDSQQVYCYHNGYAVNGILCLANFGPCIIDKRLENGKSRKLWKCNLHISQWQKTLQANKIDWKKKKIVNDSGFGEIQVQINKRDNILLTNRQYVNIGSRPNREDSKTLKLVTRFQGVTQDGNLLNWKLLSNQTFIQPSVVGQYVPLDKMLSGALGAVS</sequence>
<proteinExistence type="predicted"/>
<organism evidence="1 2">
    <name type="scientific">Reticulomyxa filosa</name>
    <dbReference type="NCBI Taxonomy" id="46433"/>
    <lineage>
        <taxon>Eukaryota</taxon>
        <taxon>Sar</taxon>
        <taxon>Rhizaria</taxon>
        <taxon>Retaria</taxon>
        <taxon>Foraminifera</taxon>
        <taxon>Monothalamids</taxon>
        <taxon>Reticulomyxidae</taxon>
        <taxon>Reticulomyxa</taxon>
    </lineage>
</organism>
<evidence type="ECO:0000313" key="2">
    <source>
        <dbReference type="Proteomes" id="UP000023152"/>
    </source>
</evidence>
<accession>X6NTP8</accession>
<keyword evidence="2" id="KW-1185">Reference proteome</keyword>
<dbReference type="AlphaFoldDB" id="X6NTP8"/>
<evidence type="ECO:0000313" key="1">
    <source>
        <dbReference type="EMBL" id="ETO29328.1"/>
    </source>
</evidence>
<protein>
    <submittedName>
        <fullName evidence="1">Uncharacterized protein</fullName>
    </submittedName>
</protein>
<comment type="caution">
    <text evidence="1">The sequence shown here is derived from an EMBL/GenBank/DDBJ whole genome shotgun (WGS) entry which is preliminary data.</text>
</comment>
<gene>
    <name evidence="1" type="ORF">RFI_07799</name>
</gene>